<reference evidence="1" key="2">
    <citation type="journal article" date="2022" name="New Phytol.">
        <title>Evolutionary transition to the ectomycorrhizal habit in the genomes of a hyperdiverse lineage of mushroom-forming fungi.</title>
        <authorList>
            <person name="Looney B."/>
            <person name="Miyauchi S."/>
            <person name="Morin E."/>
            <person name="Drula E."/>
            <person name="Courty P.E."/>
            <person name="Kohler A."/>
            <person name="Kuo A."/>
            <person name="LaButti K."/>
            <person name="Pangilinan J."/>
            <person name="Lipzen A."/>
            <person name="Riley R."/>
            <person name="Andreopoulos W."/>
            <person name="He G."/>
            <person name="Johnson J."/>
            <person name="Nolan M."/>
            <person name="Tritt A."/>
            <person name="Barry K.W."/>
            <person name="Grigoriev I.V."/>
            <person name="Nagy L.G."/>
            <person name="Hibbett D."/>
            <person name="Henrissat B."/>
            <person name="Matheny P.B."/>
            <person name="Labbe J."/>
            <person name="Martin F.M."/>
        </authorList>
    </citation>
    <scope>NUCLEOTIDE SEQUENCE</scope>
    <source>
        <strain evidence="1">FP105234-sp</strain>
    </source>
</reference>
<sequence>MSVLFLDNVPPRDVHSIPPNQPGGILIGCVVAAVLYGFTSQQMVFYFSHFPQDGIALKIWAAMVWVFDTLATILTVLVAYDYFILRYGEAIRRPLDNWWFSIAGVATGATICLVHGFFIFRIRKLRKTVYPGSPLNHIIFVFFSIMALFCFASSIQLTYYDFRDPQSYYRRPMFISNVSVQTALDLFITIALVTMLQFHRNEFTAKSSPIEQLTFFFLTRGVVLTYVFSTNLPSPSHLDVEGNSVFQVLLVAVPYAVPGSLAPFALFACVSNVYANSALVTLNNRDRIMRGDGTTHSSLFHHSSMQFAIPDLPLTSFETEGLHSTQRPQNDRHLDHLELRTTSRPGSVSPEAPTVTAKRLHTDGHGGV</sequence>
<dbReference type="Proteomes" id="UP000814033">
    <property type="component" value="Unassembled WGS sequence"/>
</dbReference>
<organism evidence="1 2">
    <name type="scientific">Auriscalpium vulgare</name>
    <dbReference type="NCBI Taxonomy" id="40419"/>
    <lineage>
        <taxon>Eukaryota</taxon>
        <taxon>Fungi</taxon>
        <taxon>Dikarya</taxon>
        <taxon>Basidiomycota</taxon>
        <taxon>Agaricomycotina</taxon>
        <taxon>Agaricomycetes</taxon>
        <taxon>Russulales</taxon>
        <taxon>Auriscalpiaceae</taxon>
        <taxon>Auriscalpium</taxon>
    </lineage>
</organism>
<gene>
    <name evidence="1" type="ORF">FA95DRAFT_1607643</name>
</gene>
<evidence type="ECO:0000313" key="2">
    <source>
        <dbReference type="Proteomes" id="UP000814033"/>
    </source>
</evidence>
<proteinExistence type="predicted"/>
<protein>
    <submittedName>
        <fullName evidence="1">Uncharacterized protein</fullName>
    </submittedName>
</protein>
<dbReference type="EMBL" id="MU275949">
    <property type="protein sequence ID" value="KAI0045533.1"/>
    <property type="molecule type" value="Genomic_DNA"/>
</dbReference>
<evidence type="ECO:0000313" key="1">
    <source>
        <dbReference type="EMBL" id="KAI0045533.1"/>
    </source>
</evidence>
<keyword evidence="2" id="KW-1185">Reference proteome</keyword>
<accession>A0ACB8RPV3</accession>
<comment type="caution">
    <text evidence="1">The sequence shown here is derived from an EMBL/GenBank/DDBJ whole genome shotgun (WGS) entry which is preliminary data.</text>
</comment>
<name>A0ACB8RPV3_9AGAM</name>
<reference evidence="1" key="1">
    <citation type="submission" date="2021-02" db="EMBL/GenBank/DDBJ databases">
        <authorList>
            <consortium name="DOE Joint Genome Institute"/>
            <person name="Ahrendt S."/>
            <person name="Looney B.P."/>
            <person name="Miyauchi S."/>
            <person name="Morin E."/>
            <person name="Drula E."/>
            <person name="Courty P.E."/>
            <person name="Chicoki N."/>
            <person name="Fauchery L."/>
            <person name="Kohler A."/>
            <person name="Kuo A."/>
            <person name="Labutti K."/>
            <person name="Pangilinan J."/>
            <person name="Lipzen A."/>
            <person name="Riley R."/>
            <person name="Andreopoulos W."/>
            <person name="He G."/>
            <person name="Johnson J."/>
            <person name="Barry K.W."/>
            <person name="Grigoriev I.V."/>
            <person name="Nagy L."/>
            <person name="Hibbett D."/>
            <person name="Henrissat B."/>
            <person name="Matheny P.B."/>
            <person name="Labbe J."/>
            <person name="Martin F."/>
        </authorList>
    </citation>
    <scope>NUCLEOTIDE SEQUENCE</scope>
    <source>
        <strain evidence="1">FP105234-sp</strain>
    </source>
</reference>